<dbReference type="Proteomes" id="UP000229433">
    <property type="component" value="Unassembled WGS sequence"/>
</dbReference>
<dbReference type="InterPro" id="IPR050902">
    <property type="entry name" value="ABC_Transporter_SBP"/>
</dbReference>
<dbReference type="EMBL" id="NQXA01000010">
    <property type="protein sequence ID" value="PHQ28874.1"/>
    <property type="molecule type" value="Genomic_DNA"/>
</dbReference>
<comment type="caution">
    <text evidence="2">The sequence shown here is derived from an EMBL/GenBank/DDBJ whole genome shotgun (WGS) entry which is preliminary data.</text>
</comment>
<evidence type="ECO:0000313" key="2">
    <source>
        <dbReference type="EMBL" id="PHQ28874.1"/>
    </source>
</evidence>
<organism evidence="2 3">
    <name type="scientific">Leeuwenhoekiella nanhaiensis</name>
    <dbReference type="NCBI Taxonomy" id="1655491"/>
    <lineage>
        <taxon>Bacteria</taxon>
        <taxon>Pseudomonadati</taxon>
        <taxon>Bacteroidota</taxon>
        <taxon>Flavobacteriia</taxon>
        <taxon>Flavobacteriales</taxon>
        <taxon>Flavobacteriaceae</taxon>
        <taxon>Leeuwenhoekiella</taxon>
    </lineage>
</organism>
<dbReference type="GO" id="GO:0071281">
    <property type="term" value="P:cellular response to iron ion"/>
    <property type="evidence" value="ECO:0007669"/>
    <property type="project" value="TreeGrafter"/>
</dbReference>
<accession>A0A2G1VQ51</accession>
<evidence type="ECO:0000259" key="1">
    <source>
        <dbReference type="PROSITE" id="PS50983"/>
    </source>
</evidence>
<feature type="domain" description="Fe/B12 periplasmic-binding" evidence="1">
    <location>
        <begin position="107"/>
        <end position="379"/>
    </location>
</feature>
<name>A0A2G1VQ51_9FLAO</name>
<dbReference type="InterPro" id="IPR002491">
    <property type="entry name" value="ABC_transptr_periplasmic_BD"/>
</dbReference>
<gene>
    <name evidence="2" type="ORF">CJ305_11805</name>
</gene>
<dbReference type="PANTHER" id="PTHR30535">
    <property type="entry name" value="VITAMIN B12-BINDING PROTEIN"/>
    <property type="match status" value="1"/>
</dbReference>
<dbReference type="CDD" id="cd01141">
    <property type="entry name" value="TroA_d"/>
    <property type="match status" value="1"/>
</dbReference>
<dbReference type="SUPFAM" id="SSF53807">
    <property type="entry name" value="Helical backbone' metal receptor"/>
    <property type="match status" value="1"/>
</dbReference>
<reference evidence="2 3" key="1">
    <citation type="submission" date="2017-08" db="EMBL/GenBank/DDBJ databases">
        <title>The whole genome shortgun sequences of strain Leeuwenhoekiella nanhaiensis G18 from the South China Sea.</title>
        <authorList>
            <person name="Liu Q."/>
        </authorList>
    </citation>
    <scope>NUCLEOTIDE SEQUENCE [LARGE SCALE GENOMIC DNA]</scope>
    <source>
        <strain evidence="2 3">G18</strain>
    </source>
</reference>
<dbReference type="AlphaFoldDB" id="A0A2G1VQ51"/>
<sequence length="393" mass="43685">MAFKNSKSSIILKAKNLASLFVLFVIVFTGCKNEKANDPASAKASQEQKMKYAKGFNILDYEAYTLLTVTQAWPGSDKTFRYALLKQGQKLPDSVKADAVINIPLKSIVVTSTTHISSLELLHVEASLKGFPNLDYISSPKTRARIKNGEVQELGQNESINTESAINLNPDAVITFGVEGENKTINSLQRAGIPVLYNGDWTEITPLGQAEWIKFFAALYDKQDLADSIFNGIEKRYLDLKQKASTAPQEPTVISGAMFKDVWYLPKGDSWAATLVADAYGDYLYKDTEGTGSAALSIEEVLNTAQNADFWIAPNAFERFSDLAEANEAYTRFKAFNEQNIYSFAAAKGETGGMLYYELASSRPDWVLEDLVAILHPQLLTDHQFHFYSRLED</sequence>
<dbReference type="OrthoDB" id="9812528at2"/>
<keyword evidence="3" id="KW-1185">Reference proteome</keyword>
<dbReference type="Pfam" id="PF01497">
    <property type="entry name" value="Peripla_BP_2"/>
    <property type="match status" value="1"/>
</dbReference>
<proteinExistence type="predicted"/>
<protein>
    <submittedName>
        <fullName evidence="2">ABC transporter substrate-binding protein</fullName>
    </submittedName>
</protein>
<dbReference type="PANTHER" id="PTHR30535:SF34">
    <property type="entry name" value="MOLYBDATE-BINDING PROTEIN MOLA"/>
    <property type="match status" value="1"/>
</dbReference>
<evidence type="ECO:0000313" key="3">
    <source>
        <dbReference type="Proteomes" id="UP000229433"/>
    </source>
</evidence>
<dbReference type="Gene3D" id="3.40.50.1980">
    <property type="entry name" value="Nitrogenase molybdenum iron protein domain"/>
    <property type="match status" value="2"/>
</dbReference>
<dbReference type="PROSITE" id="PS51257">
    <property type="entry name" value="PROKAR_LIPOPROTEIN"/>
    <property type="match status" value="1"/>
</dbReference>
<dbReference type="PROSITE" id="PS50983">
    <property type="entry name" value="FE_B12_PBP"/>
    <property type="match status" value="1"/>
</dbReference>